<dbReference type="AlphaFoldDB" id="Q6CKC9"/>
<evidence type="ECO:0000256" key="2">
    <source>
        <dbReference type="ARBA" id="ARBA00022723"/>
    </source>
</evidence>
<feature type="compositionally biased region" description="Polar residues" evidence="10">
    <location>
        <begin position="268"/>
        <end position="277"/>
    </location>
</feature>
<evidence type="ECO:0000256" key="7">
    <source>
        <dbReference type="ARBA" id="ARBA00023163"/>
    </source>
</evidence>
<protein>
    <submittedName>
        <fullName evidence="12">KLLA0F11682p</fullName>
    </submittedName>
</protein>
<dbReference type="RefSeq" id="XP_455610.1">
    <property type="nucleotide sequence ID" value="XM_455610.1"/>
</dbReference>
<dbReference type="SMART" id="SM00355">
    <property type="entry name" value="ZnF_C2H2"/>
    <property type="match status" value="2"/>
</dbReference>
<sequence length="374" mass="41817">MMTYNLGDAKTKYNYNDNSHEKKLMRRDSVPLDVFASMMNESSLPSTNPALEMYKLTKPSLKFHFSTFASVFSAPAWVPDDGGPDMPYDDKSQYHHHHQNNHNHYHNHHHNHTDTCVGAGTDHNSDESVAASLWDPNYENQFGNVWQTNHIAYPLNQHYPQNIPQPSSQRPSQSSELQQVGTNIQLCHPPKRTHTTNVNARSGNSVTESVAGSVSDSVTESEMDSEFAERANSMSSFEGAFNIASPSIFPMLEDTAPQGMKQSLSTCPSIHEQNNHYGASMRSSSSSSVSSLTSTSNSTANSKYRCAECGKAFARPSSLSTHMNIHTGDKPYKCLYPNCYKQFNAKSNMLRHYKLHLKTPKVKAKSRTRSPKSF</sequence>
<evidence type="ECO:0000256" key="5">
    <source>
        <dbReference type="ARBA" id="ARBA00022833"/>
    </source>
</evidence>
<evidence type="ECO:0000256" key="1">
    <source>
        <dbReference type="ARBA" id="ARBA00006991"/>
    </source>
</evidence>
<dbReference type="KEGG" id="kla:KLLA0_F11682g"/>
<feature type="region of interest" description="Disordered" evidence="10">
    <location>
        <begin position="268"/>
        <end position="299"/>
    </location>
</feature>
<feature type="compositionally biased region" description="Low complexity" evidence="10">
    <location>
        <begin position="280"/>
        <end position="299"/>
    </location>
</feature>
<gene>
    <name evidence="12" type="ORF">KLLA0_F11682g</name>
</gene>
<dbReference type="PROSITE" id="PS00028">
    <property type="entry name" value="ZINC_FINGER_C2H2_1"/>
    <property type="match status" value="2"/>
</dbReference>
<dbReference type="PROSITE" id="PS50157">
    <property type="entry name" value="ZINC_FINGER_C2H2_2"/>
    <property type="match status" value="2"/>
</dbReference>
<feature type="domain" description="C2H2-type" evidence="11">
    <location>
        <begin position="304"/>
        <end position="331"/>
    </location>
</feature>
<name>Q6CKC9_KLULA</name>
<keyword evidence="3" id="KW-0677">Repeat</keyword>
<evidence type="ECO:0000313" key="12">
    <source>
        <dbReference type="EMBL" id="CAG98318.1"/>
    </source>
</evidence>
<dbReference type="InterPro" id="IPR013087">
    <property type="entry name" value="Znf_C2H2_type"/>
</dbReference>
<dbReference type="GO" id="GO:0001228">
    <property type="term" value="F:DNA-binding transcription activator activity, RNA polymerase II-specific"/>
    <property type="evidence" value="ECO:0007669"/>
    <property type="project" value="TreeGrafter"/>
</dbReference>
<evidence type="ECO:0000259" key="11">
    <source>
        <dbReference type="PROSITE" id="PS50157"/>
    </source>
</evidence>
<dbReference type="GeneID" id="2895954"/>
<dbReference type="EMBL" id="CR382126">
    <property type="protein sequence ID" value="CAG98318.1"/>
    <property type="molecule type" value="Genomic_DNA"/>
</dbReference>
<feature type="domain" description="C2H2-type" evidence="11">
    <location>
        <begin position="332"/>
        <end position="361"/>
    </location>
</feature>
<dbReference type="Gene3D" id="3.30.160.60">
    <property type="entry name" value="Classic Zinc Finger"/>
    <property type="match status" value="2"/>
</dbReference>
<keyword evidence="13" id="KW-1185">Reference proteome</keyword>
<feature type="compositionally biased region" description="Basic residues" evidence="10">
    <location>
        <begin position="94"/>
        <end position="111"/>
    </location>
</feature>
<feature type="region of interest" description="Disordered" evidence="10">
    <location>
        <begin position="83"/>
        <end position="121"/>
    </location>
</feature>
<evidence type="ECO:0000256" key="10">
    <source>
        <dbReference type="SAM" id="MobiDB-lite"/>
    </source>
</evidence>
<evidence type="ECO:0000256" key="8">
    <source>
        <dbReference type="ARBA" id="ARBA00023242"/>
    </source>
</evidence>
<dbReference type="InterPro" id="IPR036236">
    <property type="entry name" value="Znf_C2H2_sf"/>
</dbReference>
<dbReference type="InParanoid" id="Q6CKC9"/>
<keyword evidence="5" id="KW-0862">Zinc</keyword>
<keyword evidence="7" id="KW-0804">Transcription</keyword>
<evidence type="ECO:0000313" key="13">
    <source>
        <dbReference type="Proteomes" id="UP000000598"/>
    </source>
</evidence>
<dbReference type="Proteomes" id="UP000000598">
    <property type="component" value="Chromosome F"/>
</dbReference>
<proteinExistence type="inferred from homology"/>
<dbReference type="GO" id="GO:0005634">
    <property type="term" value="C:nucleus"/>
    <property type="evidence" value="ECO:0007669"/>
    <property type="project" value="TreeGrafter"/>
</dbReference>
<dbReference type="SUPFAM" id="SSF57667">
    <property type="entry name" value="beta-beta-alpha zinc fingers"/>
    <property type="match status" value="1"/>
</dbReference>
<evidence type="ECO:0000256" key="4">
    <source>
        <dbReference type="ARBA" id="ARBA00022771"/>
    </source>
</evidence>
<dbReference type="PANTHER" id="PTHR24393:SF34">
    <property type="entry name" value="PR_SET DOMAIN 13"/>
    <property type="match status" value="1"/>
</dbReference>
<dbReference type="PaxDb" id="284590-Q6CKC9"/>
<dbReference type="FunFam" id="3.30.160.60:FF:000761">
    <property type="entry name" value="Zinc finger protein 449"/>
    <property type="match status" value="1"/>
</dbReference>
<dbReference type="HOGENOM" id="CLU_739800_0_0_1"/>
<dbReference type="GO" id="GO:0008270">
    <property type="term" value="F:zinc ion binding"/>
    <property type="evidence" value="ECO:0007669"/>
    <property type="project" value="UniProtKB-KW"/>
</dbReference>
<evidence type="ECO:0000256" key="9">
    <source>
        <dbReference type="PROSITE-ProRule" id="PRU00042"/>
    </source>
</evidence>
<dbReference type="eggNOG" id="KOG1721">
    <property type="taxonomic scope" value="Eukaryota"/>
</dbReference>
<dbReference type="Pfam" id="PF00096">
    <property type="entry name" value="zf-C2H2"/>
    <property type="match status" value="1"/>
</dbReference>
<feature type="compositionally biased region" description="Low complexity" evidence="10">
    <location>
        <begin position="160"/>
        <end position="179"/>
    </location>
</feature>
<reference evidence="12 13" key="1">
    <citation type="journal article" date="2004" name="Nature">
        <title>Genome evolution in yeasts.</title>
        <authorList>
            <consortium name="Genolevures"/>
            <person name="Dujon B."/>
            <person name="Sherman D."/>
            <person name="Fischer G."/>
            <person name="Durrens P."/>
            <person name="Casaregola S."/>
            <person name="Lafontaine I."/>
            <person name="de Montigny J."/>
            <person name="Marck C."/>
            <person name="Neuveglise C."/>
            <person name="Talla E."/>
            <person name="Goffard N."/>
            <person name="Frangeul L."/>
            <person name="Aigle M."/>
            <person name="Anthouard V."/>
            <person name="Babour A."/>
            <person name="Barbe V."/>
            <person name="Barnay S."/>
            <person name="Blanchin S."/>
            <person name="Beckerich J.M."/>
            <person name="Beyne E."/>
            <person name="Bleykasten C."/>
            <person name="Boisrame A."/>
            <person name="Boyer J."/>
            <person name="Cattolico L."/>
            <person name="Confanioleri F."/>
            <person name="de Daruvar A."/>
            <person name="Despons L."/>
            <person name="Fabre E."/>
            <person name="Fairhead C."/>
            <person name="Ferry-Dumazet H."/>
            <person name="Groppi A."/>
            <person name="Hantraye F."/>
            <person name="Hennequin C."/>
            <person name="Jauniaux N."/>
            <person name="Joyet P."/>
            <person name="Kachouri R."/>
            <person name="Kerrest A."/>
            <person name="Koszul R."/>
            <person name="Lemaire M."/>
            <person name="Lesur I."/>
            <person name="Ma L."/>
            <person name="Muller H."/>
            <person name="Nicaud J.M."/>
            <person name="Nikolski M."/>
            <person name="Oztas S."/>
            <person name="Ozier-Kalogeropoulos O."/>
            <person name="Pellenz S."/>
            <person name="Potier S."/>
            <person name="Richard G.F."/>
            <person name="Straub M.L."/>
            <person name="Suleau A."/>
            <person name="Swennene D."/>
            <person name="Tekaia F."/>
            <person name="Wesolowski-Louvel M."/>
            <person name="Westhof E."/>
            <person name="Wirth B."/>
            <person name="Zeniou-Meyer M."/>
            <person name="Zivanovic I."/>
            <person name="Bolotin-Fukuhara M."/>
            <person name="Thierry A."/>
            <person name="Bouchier C."/>
            <person name="Caudron B."/>
            <person name="Scarpelli C."/>
            <person name="Gaillardin C."/>
            <person name="Weissenbach J."/>
            <person name="Wincker P."/>
            <person name="Souciet J.L."/>
        </authorList>
    </citation>
    <scope>NUCLEOTIDE SEQUENCE [LARGE SCALE GENOMIC DNA]</scope>
    <source>
        <strain evidence="13">ATCC 8585 / CBS 2359 / DSM 70799 / NBRC 1267 / NRRL Y-1140 / WM37</strain>
    </source>
</reference>
<dbReference type="PANTHER" id="PTHR24393">
    <property type="entry name" value="ZINC FINGER PROTEIN"/>
    <property type="match status" value="1"/>
</dbReference>
<keyword evidence="2" id="KW-0479">Metal-binding</keyword>
<comment type="similarity">
    <text evidence="1">Belongs to the krueppel C2H2-type zinc-finger protein family.</text>
</comment>
<keyword evidence="4 9" id="KW-0863">Zinc-finger</keyword>
<organism evidence="12 13">
    <name type="scientific">Kluyveromyces lactis (strain ATCC 8585 / CBS 2359 / DSM 70799 / NBRC 1267 / NRRL Y-1140 / WM37)</name>
    <name type="common">Yeast</name>
    <name type="synonym">Candida sphaerica</name>
    <dbReference type="NCBI Taxonomy" id="284590"/>
    <lineage>
        <taxon>Eukaryota</taxon>
        <taxon>Fungi</taxon>
        <taxon>Dikarya</taxon>
        <taxon>Ascomycota</taxon>
        <taxon>Saccharomycotina</taxon>
        <taxon>Saccharomycetes</taxon>
        <taxon>Saccharomycetales</taxon>
        <taxon>Saccharomycetaceae</taxon>
        <taxon>Kluyveromyces</taxon>
    </lineage>
</organism>
<accession>Q6CKC9</accession>
<dbReference type="GO" id="GO:0000978">
    <property type="term" value="F:RNA polymerase II cis-regulatory region sequence-specific DNA binding"/>
    <property type="evidence" value="ECO:0007669"/>
    <property type="project" value="TreeGrafter"/>
</dbReference>
<evidence type="ECO:0000256" key="6">
    <source>
        <dbReference type="ARBA" id="ARBA00023015"/>
    </source>
</evidence>
<evidence type="ECO:0000256" key="3">
    <source>
        <dbReference type="ARBA" id="ARBA00022737"/>
    </source>
</evidence>
<keyword evidence="6" id="KW-0805">Transcription regulation</keyword>
<feature type="region of interest" description="Disordered" evidence="10">
    <location>
        <begin position="159"/>
        <end position="179"/>
    </location>
</feature>
<keyword evidence="8" id="KW-0539">Nucleus</keyword>